<dbReference type="Proteomes" id="UP000276133">
    <property type="component" value="Unassembled WGS sequence"/>
</dbReference>
<feature type="compositionally biased region" description="Basic and acidic residues" evidence="1">
    <location>
        <begin position="116"/>
        <end position="132"/>
    </location>
</feature>
<feature type="compositionally biased region" description="Polar residues" evidence="1">
    <location>
        <begin position="133"/>
        <end position="147"/>
    </location>
</feature>
<name>A0A3M7RZI3_BRAPC</name>
<comment type="caution">
    <text evidence="2">The sequence shown here is derived from an EMBL/GenBank/DDBJ whole genome shotgun (WGS) entry which is preliminary data.</text>
</comment>
<keyword evidence="3" id="KW-1185">Reference proteome</keyword>
<protein>
    <submittedName>
        <fullName evidence="2">Uncharacterized protein</fullName>
    </submittedName>
</protein>
<proteinExistence type="predicted"/>
<gene>
    <name evidence="2" type="ORF">BpHYR1_048186</name>
</gene>
<evidence type="ECO:0000313" key="2">
    <source>
        <dbReference type="EMBL" id="RNA28778.1"/>
    </source>
</evidence>
<sequence length="147" mass="17186">MSTESDKIFDPKNWPTGIHVKRFLLYKINSQKIGSMNNENPENSYKHKKQKENVENITRKMDKQIDGTKTRRYRKNQDIDHALGCLLMMEVKLDLLNSKTCFFLLEKINTTPISKSNKESPDVSKPKKEQEQRQLTYVNNPSLNLNA</sequence>
<dbReference type="AlphaFoldDB" id="A0A3M7RZI3"/>
<feature type="region of interest" description="Disordered" evidence="1">
    <location>
        <begin position="113"/>
        <end position="147"/>
    </location>
</feature>
<dbReference type="EMBL" id="REGN01002343">
    <property type="protein sequence ID" value="RNA28778.1"/>
    <property type="molecule type" value="Genomic_DNA"/>
</dbReference>
<evidence type="ECO:0000256" key="1">
    <source>
        <dbReference type="SAM" id="MobiDB-lite"/>
    </source>
</evidence>
<evidence type="ECO:0000313" key="3">
    <source>
        <dbReference type="Proteomes" id="UP000276133"/>
    </source>
</evidence>
<organism evidence="2 3">
    <name type="scientific">Brachionus plicatilis</name>
    <name type="common">Marine rotifer</name>
    <name type="synonym">Brachionus muelleri</name>
    <dbReference type="NCBI Taxonomy" id="10195"/>
    <lineage>
        <taxon>Eukaryota</taxon>
        <taxon>Metazoa</taxon>
        <taxon>Spiralia</taxon>
        <taxon>Gnathifera</taxon>
        <taxon>Rotifera</taxon>
        <taxon>Eurotatoria</taxon>
        <taxon>Monogononta</taxon>
        <taxon>Pseudotrocha</taxon>
        <taxon>Ploima</taxon>
        <taxon>Brachionidae</taxon>
        <taxon>Brachionus</taxon>
    </lineage>
</organism>
<accession>A0A3M7RZI3</accession>
<reference evidence="2 3" key="1">
    <citation type="journal article" date="2018" name="Sci. Rep.">
        <title>Genomic signatures of local adaptation to the degree of environmental predictability in rotifers.</title>
        <authorList>
            <person name="Franch-Gras L."/>
            <person name="Hahn C."/>
            <person name="Garcia-Roger E.M."/>
            <person name="Carmona M.J."/>
            <person name="Serra M."/>
            <person name="Gomez A."/>
        </authorList>
    </citation>
    <scope>NUCLEOTIDE SEQUENCE [LARGE SCALE GENOMIC DNA]</scope>
    <source>
        <strain evidence="2">HYR1</strain>
    </source>
</reference>